<keyword evidence="2" id="KW-1185">Reference proteome</keyword>
<proteinExistence type="predicted"/>
<evidence type="ECO:0000313" key="2">
    <source>
        <dbReference type="Proteomes" id="UP000272942"/>
    </source>
</evidence>
<dbReference type="WBParaSite" id="ECPE_0001255201-mRNA-1">
    <property type="protein sequence ID" value="ECPE_0001255201-mRNA-1"/>
    <property type="gene ID" value="ECPE_0001255201"/>
</dbReference>
<organism evidence="3">
    <name type="scientific">Echinostoma caproni</name>
    <dbReference type="NCBI Taxonomy" id="27848"/>
    <lineage>
        <taxon>Eukaryota</taxon>
        <taxon>Metazoa</taxon>
        <taxon>Spiralia</taxon>
        <taxon>Lophotrochozoa</taxon>
        <taxon>Platyhelminthes</taxon>
        <taxon>Trematoda</taxon>
        <taxon>Digenea</taxon>
        <taxon>Plagiorchiida</taxon>
        <taxon>Echinostomata</taxon>
        <taxon>Echinostomatoidea</taxon>
        <taxon>Echinostomatidae</taxon>
        <taxon>Echinostoma</taxon>
    </lineage>
</organism>
<evidence type="ECO:0000313" key="1">
    <source>
        <dbReference type="EMBL" id="VDP89788.1"/>
    </source>
</evidence>
<dbReference type="AlphaFoldDB" id="A0A183AZY1"/>
<dbReference type="Proteomes" id="UP000272942">
    <property type="component" value="Unassembled WGS sequence"/>
</dbReference>
<accession>A0A183AZY1</accession>
<gene>
    <name evidence="1" type="ORF">ECPE_LOCUS12516</name>
</gene>
<protein>
    <submittedName>
        <fullName evidence="1 3">Uncharacterized protein</fullName>
    </submittedName>
</protein>
<sequence>MAPKLARSRRFLSAGSTTSVCCDRLEEFAMELDSTFEVAEVVTEGPVSSDLTVTDEDGAGAAAFPNGSRFVLSRVLERDVISIVPESSESLTFVLESYKVKNRKAENAN</sequence>
<name>A0A183AZY1_9TREM</name>
<dbReference type="EMBL" id="UZAN01053010">
    <property type="protein sequence ID" value="VDP89788.1"/>
    <property type="molecule type" value="Genomic_DNA"/>
</dbReference>
<reference evidence="1 2" key="2">
    <citation type="submission" date="2018-11" db="EMBL/GenBank/DDBJ databases">
        <authorList>
            <consortium name="Pathogen Informatics"/>
        </authorList>
    </citation>
    <scope>NUCLEOTIDE SEQUENCE [LARGE SCALE GENOMIC DNA]</scope>
    <source>
        <strain evidence="1 2">Egypt</strain>
    </source>
</reference>
<evidence type="ECO:0000313" key="3">
    <source>
        <dbReference type="WBParaSite" id="ECPE_0001255201-mRNA-1"/>
    </source>
</evidence>
<reference evidence="3" key="1">
    <citation type="submission" date="2016-06" db="UniProtKB">
        <authorList>
            <consortium name="WormBaseParasite"/>
        </authorList>
    </citation>
    <scope>IDENTIFICATION</scope>
</reference>